<dbReference type="RefSeq" id="WP_382373539.1">
    <property type="nucleotide sequence ID" value="NZ_JBHRZI010000015.1"/>
</dbReference>
<dbReference type="EMBL" id="JBHRZI010000015">
    <property type="protein sequence ID" value="MFC3893187.1"/>
    <property type="molecule type" value="Genomic_DNA"/>
</dbReference>
<protein>
    <recommendedName>
        <fullName evidence="4">ATP-binding protein</fullName>
    </recommendedName>
</protein>
<evidence type="ECO:0000313" key="3">
    <source>
        <dbReference type="Proteomes" id="UP001595690"/>
    </source>
</evidence>
<keyword evidence="3" id="KW-1185">Reference proteome</keyword>
<name>A0ABV8BVV3_9PSEU</name>
<reference evidence="3" key="1">
    <citation type="journal article" date="2019" name="Int. J. Syst. Evol. Microbiol.">
        <title>The Global Catalogue of Microorganisms (GCM) 10K type strain sequencing project: providing services to taxonomists for standard genome sequencing and annotation.</title>
        <authorList>
            <consortium name="The Broad Institute Genomics Platform"/>
            <consortium name="The Broad Institute Genome Sequencing Center for Infectious Disease"/>
            <person name="Wu L."/>
            <person name="Ma J."/>
        </authorList>
    </citation>
    <scope>NUCLEOTIDE SEQUENCE [LARGE SCALE GENOMIC DNA]</scope>
    <source>
        <strain evidence="3">CGMCC 4.7405</strain>
    </source>
</reference>
<feature type="signal peptide" evidence="1">
    <location>
        <begin position="1"/>
        <end position="27"/>
    </location>
</feature>
<keyword evidence="1" id="KW-0732">Signal</keyword>
<gene>
    <name evidence="2" type="ORF">ACFOWZ_17065</name>
</gene>
<organism evidence="2 3">
    <name type="scientific">Lentzea rhizosphaerae</name>
    <dbReference type="NCBI Taxonomy" id="2041025"/>
    <lineage>
        <taxon>Bacteria</taxon>
        <taxon>Bacillati</taxon>
        <taxon>Actinomycetota</taxon>
        <taxon>Actinomycetes</taxon>
        <taxon>Pseudonocardiales</taxon>
        <taxon>Pseudonocardiaceae</taxon>
        <taxon>Lentzea</taxon>
    </lineage>
</organism>
<evidence type="ECO:0008006" key="4">
    <source>
        <dbReference type="Google" id="ProtNLM"/>
    </source>
</evidence>
<evidence type="ECO:0000313" key="2">
    <source>
        <dbReference type="EMBL" id="MFC3893187.1"/>
    </source>
</evidence>
<dbReference type="Proteomes" id="UP001595690">
    <property type="component" value="Unassembled WGS sequence"/>
</dbReference>
<sequence length="151" mass="14784">MSRSGLFRAAALLAAGAAPLLAGSANAVEVPQLNGGLPEVGADKVISDATEHANPLESAGAVHLGQVKAPVVNDLPAAPALPALPGAAQERTVPNPIAPELGTLPALPNAEALAGNAHVGDLKAPSLSDLPTNGVVPNPNVLSGTFPTING</sequence>
<feature type="chain" id="PRO_5045455934" description="ATP-binding protein" evidence="1">
    <location>
        <begin position="28"/>
        <end position="151"/>
    </location>
</feature>
<evidence type="ECO:0000256" key="1">
    <source>
        <dbReference type="SAM" id="SignalP"/>
    </source>
</evidence>
<accession>A0ABV8BVV3</accession>
<comment type="caution">
    <text evidence="2">The sequence shown here is derived from an EMBL/GenBank/DDBJ whole genome shotgun (WGS) entry which is preliminary data.</text>
</comment>
<proteinExistence type="predicted"/>